<organism evidence="2 3">
    <name type="scientific">Pristionchus mayeri</name>
    <dbReference type="NCBI Taxonomy" id="1317129"/>
    <lineage>
        <taxon>Eukaryota</taxon>
        <taxon>Metazoa</taxon>
        <taxon>Ecdysozoa</taxon>
        <taxon>Nematoda</taxon>
        <taxon>Chromadorea</taxon>
        <taxon>Rhabditida</taxon>
        <taxon>Rhabditina</taxon>
        <taxon>Diplogasteromorpha</taxon>
        <taxon>Diplogasteroidea</taxon>
        <taxon>Neodiplogasteridae</taxon>
        <taxon>Pristionchus</taxon>
    </lineage>
</organism>
<accession>A0AAN5CA65</accession>
<name>A0AAN5CA65_9BILA</name>
<evidence type="ECO:0000313" key="3">
    <source>
        <dbReference type="Proteomes" id="UP001328107"/>
    </source>
</evidence>
<dbReference type="EMBL" id="BTRK01000001">
    <property type="protein sequence ID" value="GMR33741.1"/>
    <property type="molecule type" value="Genomic_DNA"/>
</dbReference>
<comment type="caution">
    <text evidence="2">The sequence shown here is derived from an EMBL/GenBank/DDBJ whole genome shotgun (WGS) entry which is preliminary data.</text>
</comment>
<gene>
    <name evidence="2" type="ORF">PMAYCL1PPCAC_03936</name>
</gene>
<proteinExistence type="predicted"/>
<evidence type="ECO:0000256" key="1">
    <source>
        <dbReference type="SAM" id="MobiDB-lite"/>
    </source>
</evidence>
<feature type="compositionally biased region" description="Low complexity" evidence="1">
    <location>
        <begin position="163"/>
        <end position="177"/>
    </location>
</feature>
<keyword evidence="3" id="KW-1185">Reference proteome</keyword>
<evidence type="ECO:0000313" key="2">
    <source>
        <dbReference type="EMBL" id="GMR33741.1"/>
    </source>
</evidence>
<sequence>KRSYPFRDRPNETTTPASGAYTYLPTIPPIRTLVDRDKRAISVAEYQPLSPALSSPSTSPRMKAASTLDAAAHRPPSLLTFNAPSSSSIDSYLYHNSSVASLATTSSLSSQQLSNSPSSAFVTPSLPPPVSSSAFHSTVPSSSHLSNLPSSTHVIPSLPLVVSSTSSSSTDWSSIMSNLPTSA</sequence>
<dbReference type="Proteomes" id="UP001328107">
    <property type="component" value="Unassembled WGS sequence"/>
</dbReference>
<feature type="compositionally biased region" description="Low complexity" evidence="1">
    <location>
        <begin position="48"/>
        <end position="60"/>
    </location>
</feature>
<feature type="non-terminal residue" evidence="2">
    <location>
        <position position="1"/>
    </location>
</feature>
<dbReference type="AlphaFoldDB" id="A0AAN5CA65"/>
<reference evidence="3" key="1">
    <citation type="submission" date="2022-10" db="EMBL/GenBank/DDBJ databases">
        <title>Genome assembly of Pristionchus species.</title>
        <authorList>
            <person name="Yoshida K."/>
            <person name="Sommer R.J."/>
        </authorList>
    </citation>
    <scope>NUCLEOTIDE SEQUENCE [LARGE SCALE GENOMIC DNA]</scope>
    <source>
        <strain evidence="3">RS5460</strain>
    </source>
</reference>
<feature type="compositionally biased region" description="Basic and acidic residues" evidence="1">
    <location>
        <begin position="1"/>
        <end position="11"/>
    </location>
</feature>
<feature type="non-terminal residue" evidence="2">
    <location>
        <position position="183"/>
    </location>
</feature>
<feature type="region of interest" description="Disordered" evidence="1">
    <location>
        <begin position="163"/>
        <end position="183"/>
    </location>
</feature>
<feature type="region of interest" description="Disordered" evidence="1">
    <location>
        <begin position="48"/>
        <end position="69"/>
    </location>
</feature>
<feature type="region of interest" description="Disordered" evidence="1">
    <location>
        <begin position="1"/>
        <end position="20"/>
    </location>
</feature>
<protein>
    <submittedName>
        <fullName evidence="2">Uncharacterized protein</fullName>
    </submittedName>
</protein>